<organism evidence="9 10">
    <name type="scientific">Candidatus Brachybacterium merdavium</name>
    <dbReference type="NCBI Taxonomy" id="2838513"/>
    <lineage>
        <taxon>Bacteria</taxon>
        <taxon>Bacillati</taxon>
        <taxon>Actinomycetota</taxon>
        <taxon>Actinomycetes</taxon>
        <taxon>Micrococcales</taxon>
        <taxon>Dermabacteraceae</taxon>
        <taxon>Brachybacterium</taxon>
    </lineage>
</organism>
<reference evidence="9" key="2">
    <citation type="submission" date="2021-04" db="EMBL/GenBank/DDBJ databases">
        <authorList>
            <person name="Gilroy R."/>
        </authorList>
    </citation>
    <scope>NUCLEOTIDE SEQUENCE</scope>
    <source>
        <strain evidence="9">ChiHjej13B12-24818</strain>
    </source>
</reference>
<evidence type="ECO:0000256" key="6">
    <source>
        <dbReference type="SAM" id="MobiDB-lite"/>
    </source>
</evidence>
<feature type="transmembrane region" description="Helical" evidence="7">
    <location>
        <begin position="281"/>
        <end position="302"/>
    </location>
</feature>
<proteinExistence type="predicted"/>
<protein>
    <submittedName>
        <fullName evidence="9">Bifunctional copper resistance protein CopD/cytochrome c oxidase assembly protein</fullName>
    </submittedName>
</protein>
<reference evidence="9" key="1">
    <citation type="journal article" date="2021" name="PeerJ">
        <title>Extensive microbial diversity within the chicken gut microbiome revealed by metagenomics and culture.</title>
        <authorList>
            <person name="Gilroy R."/>
            <person name="Ravi A."/>
            <person name="Getino M."/>
            <person name="Pursley I."/>
            <person name="Horton D.L."/>
            <person name="Alikhan N.F."/>
            <person name="Baker D."/>
            <person name="Gharbi K."/>
            <person name="Hall N."/>
            <person name="Watson M."/>
            <person name="Adriaenssens E.M."/>
            <person name="Foster-Nyarko E."/>
            <person name="Jarju S."/>
            <person name="Secka A."/>
            <person name="Antonio M."/>
            <person name="Oren A."/>
            <person name="Chaudhuri R.R."/>
            <person name="La Ragione R."/>
            <person name="Hildebrand F."/>
            <person name="Pallen M.J."/>
        </authorList>
    </citation>
    <scope>NUCLEOTIDE SEQUENCE</scope>
    <source>
        <strain evidence="9">ChiHjej13B12-24818</strain>
    </source>
</reference>
<feature type="transmembrane region" description="Helical" evidence="7">
    <location>
        <begin position="331"/>
        <end position="349"/>
    </location>
</feature>
<dbReference type="InterPro" id="IPR019108">
    <property type="entry name" value="Caa3_assmbl_CtaG-rel"/>
</dbReference>
<feature type="transmembrane region" description="Helical" evidence="7">
    <location>
        <begin position="31"/>
        <end position="54"/>
    </location>
</feature>
<feature type="transmembrane region" description="Helical" evidence="7">
    <location>
        <begin position="214"/>
        <end position="236"/>
    </location>
</feature>
<evidence type="ECO:0000256" key="3">
    <source>
        <dbReference type="ARBA" id="ARBA00022692"/>
    </source>
</evidence>
<feature type="transmembrane region" description="Helical" evidence="7">
    <location>
        <begin position="387"/>
        <end position="405"/>
    </location>
</feature>
<name>A0A9D2LC42_9MICO</name>
<feature type="transmembrane region" description="Helical" evidence="7">
    <location>
        <begin position="583"/>
        <end position="603"/>
    </location>
</feature>
<gene>
    <name evidence="9" type="ORF">H9786_03755</name>
</gene>
<dbReference type="PANTHER" id="PTHR34820:SF4">
    <property type="entry name" value="INNER MEMBRANE PROTEIN YEBZ"/>
    <property type="match status" value="1"/>
</dbReference>
<evidence type="ECO:0000256" key="5">
    <source>
        <dbReference type="ARBA" id="ARBA00023136"/>
    </source>
</evidence>
<comment type="caution">
    <text evidence="9">The sequence shown here is derived from an EMBL/GenBank/DDBJ whole genome shotgun (WGS) entry which is preliminary data.</text>
</comment>
<feature type="domain" description="Copper resistance protein D" evidence="8">
    <location>
        <begin position="243"/>
        <end position="348"/>
    </location>
</feature>
<accession>A0A9D2LC42</accession>
<evidence type="ECO:0000259" key="8">
    <source>
        <dbReference type="Pfam" id="PF05425"/>
    </source>
</evidence>
<feature type="transmembrane region" description="Helical" evidence="7">
    <location>
        <begin position="109"/>
        <end position="134"/>
    </location>
</feature>
<feature type="transmembrane region" description="Helical" evidence="7">
    <location>
        <begin position="537"/>
        <end position="563"/>
    </location>
</feature>
<comment type="subcellular location">
    <subcellularLocation>
        <location evidence="1">Cell membrane</location>
        <topology evidence="1">Multi-pass membrane protein</topology>
    </subcellularLocation>
</comment>
<dbReference type="Pfam" id="PF05425">
    <property type="entry name" value="CopD"/>
    <property type="match status" value="1"/>
</dbReference>
<feature type="transmembrane region" description="Helical" evidence="7">
    <location>
        <begin position="248"/>
        <end position="269"/>
    </location>
</feature>
<keyword evidence="5 7" id="KW-0472">Membrane</keyword>
<feature type="compositionally biased region" description="Low complexity" evidence="6">
    <location>
        <begin position="11"/>
        <end position="21"/>
    </location>
</feature>
<sequence length="608" mass="61582">MSAPDHSTRTAGRAAGPAAPRQAPPARPSPLLLGAAAVTVAVLALIAVLAADAAGGSNVVLRDAGLIARRGAPVSALIADLAVAVALGGSVLAGWLLREPGDRTRAMTLVAIAAAVTTLARGASLAFSYAVATGQAVGSERFGSDLNVFLGTDLGIWLVLALVVSATATTIAVTGSSVTVARIVAVAIAMVGFASAMTGHAAGDETHEVATSTMFVHLLAVGIWLGGLAVLQLLPASSRDNGRVVRGYSHLALICWIALALSGVWALAVRMNTPGEVLTSPYVQLGVAKAVLLIALGGLGALQRRQIATGFDESAAAGAPAAAAVGTYRQLALLELVLLGLAVALAAAMSSSPPPAEVVTPEGSPASVLTGYPLPPEPDLLTVATQWRPDPMGIALACVLMLIWWRPQGPARDRSATIRLLLGCAALLLATNGALNVYAKVLISVHLAQHLLLMVVAGALLGSITPVPARARAVLGPRWWLAALVAAAPVLLLIAIYAGPLLIPAMDAHSLHLALQGLALGGGVLSVLAVRASQRPLPVVAAPLLLLVGAGIMLASTDLLIAASWFGVTGRDWMRDALADQHLGGWIVIALALSSAAVAAPLLRRRPG</sequence>
<dbReference type="Proteomes" id="UP000823823">
    <property type="component" value="Unassembled WGS sequence"/>
</dbReference>
<feature type="transmembrane region" description="Helical" evidence="7">
    <location>
        <begin position="417"/>
        <end position="435"/>
    </location>
</feature>
<feature type="transmembrane region" description="Helical" evidence="7">
    <location>
        <begin position="154"/>
        <end position="173"/>
    </location>
</feature>
<dbReference type="InterPro" id="IPR008457">
    <property type="entry name" value="Cu-R_CopD_dom"/>
</dbReference>
<dbReference type="InterPro" id="IPR032694">
    <property type="entry name" value="CopC/D"/>
</dbReference>
<keyword evidence="2" id="KW-1003">Cell membrane</keyword>
<evidence type="ECO:0000313" key="10">
    <source>
        <dbReference type="Proteomes" id="UP000823823"/>
    </source>
</evidence>
<evidence type="ECO:0000256" key="1">
    <source>
        <dbReference type="ARBA" id="ARBA00004651"/>
    </source>
</evidence>
<dbReference type="EMBL" id="DWZH01000029">
    <property type="protein sequence ID" value="HJB09640.1"/>
    <property type="molecule type" value="Genomic_DNA"/>
</dbReference>
<evidence type="ECO:0000256" key="2">
    <source>
        <dbReference type="ARBA" id="ARBA00022475"/>
    </source>
</evidence>
<evidence type="ECO:0000256" key="7">
    <source>
        <dbReference type="SAM" id="Phobius"/>
    </source>
</evidence>
<feature type="transmembrane region" description="Helical" evidence="7">
    <location>
        <begin position="479"/>
        <end position="499"/>
    </location>
</feature>
<feature type="transmembrane region" description="Helical" evidence="7">
    <location>
        <begin position="511"/>
        <end position="530"/>
    </location>
</feature>
<dbReference type="AlphaFoldDB" id="A0A9D2LC42"/>
<dbReference type="GO" id="GO:0006825">
    <property type="term" value="P:copper ion transport"/>
    <property type="evidence" value="ECO:0007669"/>
    <property type="project" value="InterPro"/>
</dbReference>
<feature type="transmembrane region" description="Helical" evidence="7">
    <location>
        <begin position="180"/>
        <end position="202"/>
    </location>
</feature>
<evidence type="ECO:0000313" key="9">
    <source>
        <dbReference type="EMBL" id="HJB09640.1"/>
    </source>
</evidence>
<dbReference type="GO" id="GO:0005886">
    <property type="term" value="C:plasma membrane"/>
    <property type="evidence" value="ECO:0007669"/>
    <property type="project" value="UniProtKB-SubCell"/>
</dbReference>
<feature type="transmembrane region" description="Helical" evidence="7">
    <location>
        <begin position="447"/>
        <end position="467"/>
    </location>
</feature>
<dbReference type="PANTHER" id="PTHR34820">
    <property type="entry name" value="INNER MEMBRANE PROTEIN YEBZ"/>
    <property type="match status" value="1"/>
</dbReference>
<feature type="region of interest" description="Disordered" evidence="6">
    <location>
        <begin position="1"/>
        <end position="26"/>
    </location>
</feature>
<feature type="transmembrane region" description="Helical" evidence="7">
    <location>
        <begin position="74"/>
        <end position="97"/>
    </location>
</feature>
<dbReference type="Pfam" id="PF09678">
    <property type="entry name" value="Caa3_CtaG"/>
    <property type="match status" value="1"/>
</dbReference>
<keyword evidence="4 7" id="KW-1133">Transmembrane helix</keyword>
<keyword evidence="3 7" id="KW-0812">Transmembrane</keyword>
<evidence type="ECO:0000256" key="4">
    <source>
        <dbReference type="ARBA" id="ARBA00022989"/>
    </source>
</evidence>